<evidence type="ECO:0008006" key="2">
    <source>
        <dbReference type="Google" id="ProtNLM"/>
    </source>
</evidence>
<comment type="caution">
    <text evidence="1">The sequence shown here is derived from an EMBL/GenBank/DDBJ whole genome shotgun (WGS) entry which is preliminary data.</text>
</comment>
<organism evidence="1">
    <name type="scientific">marine sediment metagenome</name>
    <dbReference type="NCBI Taxonomy" id="412755"/>
    <lineage>
        <taxon>unclassified sequences</taxon>
        <taxon>metagenomes</taxon>
        <taxon>ecological metagenomes</taxon>
    </lineage>
</organism>
<accession>A0A0F9AFX4</accession>
<reference evidence="1" key="1">
    <citation type="journal article" date="2015" name="Nature">
        <title>Complex archaea that bridge the gap between prokaryotes and eukaryotes.</title>
        <authorList>
            <person name="Spang A."/>
            <person name="Saw J.H."/>
            <person name="Jorgensen S.L."/>
            <person name="Zaremba-Niedzwiedzka K."/>
            <person name="Martijn J."/>
            <person name="Lind A.E."/>
            <person name="van Eijk R."/>
            <person name="Schleper C."/>
            <person name="Guy L."/>
            <person name="Ettema T.J."/>
        </authorList>
    </citation>
    <scope>NUCLEOTIDE SEQUENCE</scope>
</reference>
<gene>
    <name evidence="1" type="ORF">LCGC14_2655150</name>
</gene>
<evidence type="ECO:0000313" key="1">
    <source>
        <dbReference type="EMBL" id="KKK97200.1"/>
    </source>
</evidence>
<name>A0A0F9AFX4_9ZZZZ</name>
<dbReference type="AlphaFoldDB" id="A0A0F9AFX4"/>
<dbReference type="EMBL" id="LAZR01046156">
    <property type="protein sequence ID" value="KKK97200.1"/>
    <property type="molecule type" value="Genomic_DNA"/>
</dbReference>
<proteinExistence type="predicted"/>
<protein>
    <recommendedName>
        <fullName evidence="2">Fibronectin type-III domain-containing protein</fullName>
    </recommendedName>
</protein>
<sequence length="258" mass="28102">MKNKKKLILVIQLLFVGLLFLFNTSCDNESFSKPEVTTSTVTDITEVTATGGGTVTSDGGTDIFARGVCWNESTGPTLDDDATNDGLGTGDFTSEMKNLTLGTTYYVRAFAMNSEGITYGSELTFSTLEPAGVDCVADLWVGDLDCADQVWSDYKPTYCTGVKMDDDCSLLKITFDFWGYGVDSEVVLELQLESFDTETYTGNLTLLKDALTEAEGSVITFHEGAAGTYQILTKELHLDMTWSGYDATASYQFLITPL</sequence>